<reference evidence="2 3" key="1">
    <citation type="journal article" date="2015" name="Mol. Biochem. Parasitol.">
        <title>Identification of polymorphic genes for use in assemblage B genotyping assays through comparative genomics of multiple assemblage B Giardia duodenalis isolates.</title>
        <authorList>
            <person name="Wielinga C."/>
            <person name="Thompson R.C."/>
            <person name="Monis P."/>
            <person name="Ryan U."/>
        </authorList>
    </citation>
    <scope>NUCLEOTIDE SEQUENCE [LARGE SCALE GENOMIC DNA]</scope>
    <source>
        <strain evidence="2 3">BAH15c1</strain>
    </source>
</reference>
<dbReference type="PANTHER" id="PTHR24120:SF4">
    <property type="entry name" value="GH07239P"/>
    <property type="match status" value="1"/>
</dbReference>
<dbReference type="Proteomes" id="UP000070089">
    <property type="component" value="Unassembled WGS sequence"/>
</dbReference>
<dbReference type="InterPro" id="IPR002110">
    <property type="entry name" value="Ankyrin_rpt"/>
</dbReference>
<dbReference type="VEuPathDB" id="GiardiaDB:QR46_2739"/>
<gene>
    <name evidence="2" type="ORF">QR46_2739</name>
</gene>
<keyword evidence="1" id="KW-0732">Signal</keyword>
<evidence type="ECO:0000256" key="1">
    <source>
        <dbReference type="SAM" id="SignalP"/>
    </source>
</evidence>
<evidence type="ECO:0000313" key="3">
    <source>
        <dbReference type="Proteomes" id="UP000070089"/>
    </source>
</evidence>
<feature type="chain" id="PRO_5007800015" evidence="1">
    <location>
        <begin position="25"/>
        <end position="224"/>
    </location>
</feature>
<dbReference type="SMART" id="SM00248">
    <property type="entry name" value="ANK"/>
    <property type="match status" value="4"/>
</dbReference>
<feature type="signal peptide" evidence="1">
    <location>
        <begin position="1"/>
        <end position="24"/>
    </location>
</feature>
<dbReference type="EMBL" id="JXTI01000076">
    <property type="protein sequence ID" value="KWX13273.1"/>
    <property type="molecule type" value="Genomic_DNA"/>
</dbReference>
<accession>A0A132NT49</accession>
<dbReference type="SUPFAM" id="SSF48403">
    <property type="entry name" value="Ankyrin repeat"/>
    <property type="match status" value="1"/>
</dbReference>
<dbReference type="OrthoDB" id="1585644at2759"/>
<organism evidence="2 3">
    <name type="scientific">Giardia duodenalis assemblage B</name>
    <dbReference type="NCBI Taxonomy" id="1394984"/>
    <lineage>
        <taxon>Eukaryota</taxon>
        <taxon>Metamonada</taxon>
        <taxon>Diplomonadida</taxon>
        <taxon>Hexamitidae</taxon>
        <taxon>Giardiinae</taxon>
        <taxon>Giardia</taxon>
    </lineage>
</organism>
<dbReference type="AlphaFoldDB" id="A0A132NT49"/>
<dbReference type="Pfam" id="PF12796">
    <property type="entry name" value="Ank_2"/>
    <property type="match status" value="1"/>
</dbReference>
<proteinExistence type="predicted"/>
<dbReference type="Pfam" id="PF00023">
    <property type="entry name" value="Ank"/>
    <property type="match status" value="1"/>
</dbReference>
<dbReference type="Gene3D" id="1.25.40.20">
    <property type="entry name" value="Ankyrin repeat-containing domain"/>
    <property type="match status" value="1"/>
</dbReference>
<evidence type="ECO:0000313" key="2">
    <source>
        <dbReference type="EMBL" id="KWX13273.1"/>
    </source>
</evidence>
<protein>
    <submittedName>
        <fullName evidence="2">Protein 21.1</fullName>
    </submittedName>
</protein>
<dbReference type="InterPro" id="IPR036770">
    <property type="entry name" value="Ankyrin_rpt-contain_sf"/>
</dbReference>
<comment type="caution">
    <text evidence="2">The sequence shown here is derived from an EMBL/GenBank/DDBJ whole genome shotgun (WGS) entry which is preliminary data.</text>
</comment>
<dbReference type="PANTHER" id="PTHR24120">
    <property type="entry name" value="GH07239P"/>
    <property type="match status" value="1"/>
</dbReference>
<name>A0A132NT49_GIAIN</name>
<sequence length="224" mass="24677">MMSKQKHVLLSITLSLLFVGIRRGCKINCSKLRCMTATLVRSIFESDYPYTEHTFLMSAAIRGDVKGVQKYLKQGGQQDRHGNTALMLAVMSGRLDCVQLLAPREAKMQDNFGCTALMHAAKRGNVDIISLLLDYEAGMRSSIGWTALAWSLDCQNLVAVDLLLNAPGECPNSLPLLRAIARSSGDVVIKISKHVQPADLKDAKEWALKRGYVDALRLLTSSIQ</sequence>